<dbReference type="GO" id="GO:0003677">
    <property type="term" value="F:DNA binding"/>
    <property type="evidence" value="ECO:0007669"/>
    <property type="project" value="UniProtKB-KW"/>
</dbReference>
<proteinExistence type="predicted"/>
<evidence type="ECO:0000256" key="1">
    <source>
        <dbReference type="ARBA" id="ARBA00023015"/>
    </source>
</evidence>
<dbReference type="PROSITE" id="PS51118">
    <property type="entry name" value="HTH_HXLR"/>
    <property type="match status" value="1"/>
</dbReference>
<dbReference type="Proteomes" id="UP000317812">
    <property type="component" value="Chromosome"/>
</dbReference>
<dbReference type="PANTHER" id="PTHR33204:SF37">
    <property type="entry name" value="HTH-TYPE TRANSCRIPTIONAL REGULATOR YODB"/>
    <property type="match status" value="1"/>
</dbReference>
<dbReference type="Pfam" id="PF01638">
    <property type="entry name" value="HxlR"/>
    <property type="match status" value="1"/>
</dbReference>
<dbReference type="AlphaFoldDB" id="A0AAP9AJB4"/>
<accession>A0AAP9AJB4</accession>
<evidence type="ECO:0000256" key="3">
    <source>
        <dbReference type="ARBA" id="ARBA00023163"/>
    </source>
</evidence>
<name>A0AAP9AJB4_9ENTR</name>
<dbReference type="SUPFAM" id="SSF46785">
    <property type="entry name" value="Winged helix' DNA-binding domain"/>
    <property type="match status" value="1"/>
</dbReference>
<evidence type="ECO:0000259" key="4">
    <source>
        <dbReference type="PROSITE" id="PS51118"/>
    </source>
</evidence>
<reference evidence="5 6" key="1">
    <citation type="submission" date="2019-01" db="EMBL/GenBank/DDBJ databases">
        <title>Florfenicol resistance in Enterobacteriaceae and whole-genome sequence analysis of florfenicol-resistant Leclercia adecarboxylata strain R25.</title>
        <authorList>
            <person name="Bao Q."/>
            <person name="Ying Y."/>
        </authorList>
    </citation>
    <scope>NUCLEOTIDE SEQUENCE [LARGE SCALE GENOMIC DNA]</scope>
    <source>
        <strain evidence="5 6">R25</strain>
    </source>
</reference>
<evidence type="ECO:0000256" key="2">
    <source>
        <dbReference type="ARBA" id="ARBA00023125"/>
    </source>
</evidence>
<keyword evidence="2" id="KW-0238">DNA-binding</keyword>
<dbReference type="Gene3D" id="1.10.10.10">
    <property type="entry name" value="Winged helix-like DNA-binding domain superfamily/Winged helix DNA-binding domain"/>
    <property type="match status" value="1"/>
</dbReference>
<feature type="domain" description="HTH hxlR-type" evidence="4">
    <location>
        <begin position="48"/>
        <end position="146"/>
    </location>
</feature>
<dbReference type="InterPro" id="IPR036388">
    <property type="entry name" value="WH-like_DNA-bd_sf"/>
</dbReference>
<evidence type="ECO:0000313" key="6">
    <source>
        <dbReference type="Proteomes" id="UP000317812"/>
    </source>
</evidence>
<protein>
    <submittedName>
        <fullName evidence="5">Transcriptional regulator</fullName>
    </submittedName>
</protein>
<keyword evidence="1" id="KW-0805">Transcription regulation</keyword>
<gene>
    <name evidence="5" type="ORF">ES815_12070</name>
</gene>
<dbReference type="EMBL" id="CP035382">
    <property type="protein sequence ID" value="QDK18996.1"/>
    <property type="molecule type" value="Genomic_DNA"/>
</dbReference>
<evidence type="ECO:0000313" key="5">
    <source>
        <dbReference type="EMBL" id="QDK18996.1"/>
    </source>
</evidence>
<keyword evidence="3" id="KW-0804">Transcription</keyword>
<dbReference type="InterPro" id="IPR002577">
    <property type="entry name" value="HTH_HxlR"/>
</dbReference>
<sequence>MSFVSCECCGTLTLKLTFSKYVQKGKYQMTNPTLSEQLRDGNLFAEQCPSRDVLKHVASRWGVLILVALRQGTHRFSDLRRKMGGVSEKMLAQSLQALEQDGFINRVSYPVVPPHVEYSLTPLGEEVSEKVAALADWIELNLPQVMSNRDERAA</sequence>
<organism evidence="5 6">
    <name type="scientific">Leclercia adecarboxylata</name>
    <dbReference type="NCBI Taxonomy" id="83655"/>
    <lineage>
        <taxon>Bacteria</taxon>
        <taxon>Pseudomonadati</taxon>
        <taxon>Pseudomonadota</taxon>
        <taxon>Gammaproteobacteria</taxon>
        <taxon>Enterobacterales</taxon>
        <taxon>Enterobacteriaceae</taxon>
        <taxon>Leclercia</taxon>
    </lineage>
</organism>
<dbReference type="InterPro" id="IPR036390">
    <property type="entry name" value="WH_DNA-bd_sf"/>
</dbReference>
<dbReference type="PANTHER" id="PTHR33204">
    <property type="entry name" value="TRANSCRIPTIONAL REGULATOR, MARR FAMILY"/>
    <property type="match status" value="1"/>
</dbReference>